<organism evidence="1 2">
    <name type="scientific">Echinimonas agarilytica</name>
    <dbReference type="NCBI Taxonomy" id="1215918"/>
    <lineage>
        <taxon>Bacteria</taxon>
        <taxon>Pseudomonadati</taxon>
        <taxon>Pseudomonadota</taxon>
        <taxon>Gammaproteobacteria</taxon>
        <taxon>Alteromonadales</taxon>
        <taxon>Echinimonadaceae</taxon>
        <taxon>Echinimonas</taxon>
    </lineage>
</organism>
<evidence type="ECO:0000313" key="2">
    <source>
        <dbReference type="Proteomes" id="UP001165393"/>
    </source>
</evidence>
<sequence length="406" mass="46218">MSQPLHAAGVKLLKALSNHSDIIMKAYLSGHISEIEHSPQVIENLIQLGVLWRPEPSEDLRLRRAVRAMLESSLRDDRNRQVDANIGSRLSMIKTLAEHYKEALHHHKFTDAEVHLEELTEQTYGLAETLKSSVRSLWNRIHNEFGYVASVKAKIRENQLAQSQVTDMLNQLEMLDFEELTEIAGGNRELRRLLVNALHRSHSDISLELSTVQSRLIELLGQFREYLGRSQLLKGFALHMAQKPDYKPREYSQSHQVPSLFNRPSPMLKPAQANVNNSTHELELQTIVARLKQVTHNLDHQDSSPLAQTFVLEPQASIALDAEPLKAAVEDYFCQVIDGQVLISALSYHQQQQLPFEQEVWIYAVMGGFQGLSAEEQHFFEMGTQGHPHAQFNGNYIIEDVHLGLR</sequence>
<gene>
    <name evidence="1" type="ORF">NAF29_07895</name>
</gene>
<accession>A0AA41W6Q7</accession>
<dbReference type="RefSeq" id="WP_251261036.1">
    <property type="nucleotide sequence ID" value="NZ_JAMQGP010000003.1"/>
</dbReference>
<name>A0AA41W6Q7_9GAMM</name>
<evidence type="ECO:0000313" key="1">
    <source>
        <dbReference type="EMBL" id="MCM2679589.1"/>
    </source>
</evidence>
<dbReference type="Proteomes" id="UP001165393">
    <property type="component" value="Unassembled WGS sequence"/>
</dbReference>
<proteinExistence type="predicted"/>
<protein>
    <recommendedName>
        <fullName evidence="3">Phosphoenolpyruvate carboxylase</fullName>
    </recommendedName>
</protein>
<keyword evidence="2" id="KW-1185">Reference proteome</keyword>
<reference evidence="1 2" key="1">
    <citation type="journal article" date="2013" name="Antonie Van Leeuwenhoek">
        <title>Echinimonas agarilytica gen. nov., sp. nov., a new gammaproteobacterium isolated from the sea urchin Strongylocentrotus intermedius.</title>
        <authorList>
            <person name="Nedashkovskaya O.I."/>
            <person name="Stenkova A.M."/>
            <person name="Zhukova N.V."/>
            <person name="Van Trappen S."/>
            <person name="Lee J.S."/>
            <person name="Kim S.B."/>
        </authorList>
    </citation>
    <scope>NUCLEOTIDE SEQUENCE [LARGE SCALE GENOMIC DNA]</scope>
    <source>
        <strain evidence="1 2">KMM 6351</strain>
    </source>
</reference>
<dbReference type="EMBL" id="JAMQGP010000003">
    <property type="protein sequence ID" value="MCM2679589.1"/>
    <property type="molecule type" value="Genomic_DNA"/>
</dbReference>
<evidence type="ECO:0008006" key="3">
    <source>
        <dbReference type="Google" id="ProtNLM"/>
    </source>
</evidence>
<dbReference type="AlphaFoldDB" id="A0AA41W6Q7"/>
<comment type="caution">
    <text evidence="1">The sequence shown here is derived from an EMBL/GenBank/DDBJ whole genome shotgun (WGS) entry which is preliminary data.</text>
</comment>